<dbReference type="Pfam" id="PF13770">
    <property type="entry name" value="DUF4169"/>
    <property type="match status" value="1"/>
</dbReference>
<feature type="compositionally biased region" description="Basic and acidic residues" evidence="1">
    <location>
        <begin position="41"/>
        <end position="59"/>
    </location>
</feature>
<feature type="compositionally biased region" description="Basic and acidic residues" evidence="1">
    <location>
        <begin position="16"/>
        <end position="33"/>
    </location>
</feature>
<gene>
    <name evidence="2" type="ORF">H0I76_15775</name>
</gene>
<dbReference type="Proteomes" id="UP000655420">
    <property type="component" value="Unassembled WGS sequence"/>
</dbReference>
<organism evidence="2 3">
    <name type="scientific">Thermohalobaculum xanthum</name>
    <dbReference type="NCBI Taxonomy" id="2753746"/>
    <lineage>
        <taxon>Bacteria</taxon>
        <taxon>Pseudomonadati</taxon>
        <taxon>Pseudomonadota</taxon>
        <taxon>Alphaproteobacteria</taxon>
        <taxon>Rhodobacterales</taxon>
        <taxon>Paracoccaceae</taxon>
        <taxon>Thermohalobaculum</taxon>
    </lineage>
</organism>
<evidence type="ECO:0000313" key="2">
    <source>
        <dbReference type="EMBL" id="MBK0400658.1"/>
    </source>
</evidence>
<sequence>MTGKVINLRQRRKAKARAEQKAEADRNAAEHGIPKPATDLARAREDKARRALDGHRLEPLDDDGTSDAEPGGEPNG</sequence>
<keyword evidence="3" id="KW-1185">Reference proteome</keyword>
<reference evidence="2" key="1">
    <citation type="submission" date="2020-12" db="EMBL/GenBank/DDBJ databases">
        <title>Bacterial taxonomy.</title>
        <authorList>
            <person name="Pan X."/>
        </authorList>
    </citation>
    <scope>NUCLEOTIDE SEQUENCE</scope>
    <source>
        <strain evidence="2">M0105</strain>
    </source>
</reference>
<name>A0A8J7M9J4_9RHOB</name>
<evidence type="ECO:0000313" key="3">
    <source>
        <dbReference type="Proteomes" id="UP000655420"/>
    </source>
</evidence>
<feature type="region of interest" description="Disordered" evidence="1">
    <location>
        <begin position="1"/>
        <end position="76"/>
    </location>
</feature>
<dbReference type="InterPro" id="IPR025227">
    <property type="entry name" value="DUF4169"/>
</dbReference>
<proteinExistence type="predicted"/>
<dbReference type="AlphaFoldDB" id="A0A8J7M9J4"/>
<evidence type="ECO:0000256" key="1">
    <source>
        <dbReference type="SAM" id="MobiDB-lite"/>
    </source>
</evidence>
<accession>A0A8J7M9J4</accession>
<dbReference type="RefSeq" id="WP_200611814.1">
    <property type="nucleotide sequence ID" value="NZ_JAEHHL010000009.1"/>
</dbReference>
<protein>
    <submittedName>
        <fullName evidence="2">DUF4169 family protein</fullName>
    </submittedName>
</protein>
<dbReference type="EMBL" id="JAEHHL010000009">
    <property type="protein sequence ID" value="MBK0400658.1"/>
    <property type="molecule type" value="Genomic_DNA"/>
</dbReference>
<comment type="caution">
    <text evidence="2">The sequence shown here is derived from an EMBL/GenBank/DDBJ whole genome shotgun (WGS) entry which is preliminary data.</text>
</comment>